<dbReference type="InterPro" id="IPR020449">
    <property type="entry name" value="Tscrpt_reg_AraC-type_HTH"/>
</dbReference>
<dbReference type="InterPro" id="IPR018060">
    <property type="entry name" value="HTH_AraC"/>
</dbReference>
<dbReference type="Gene3D" id="1.10.10.60">
    <property type="entry name" value="Homeodomain-like"/>
    <property type="match status" value="1"/>
</dbReference>
<dbReference type="InterPro" id="IPR011051">
    <property type="entry name" value="RmlC_Cupin_sf"/>
</dbReference>
<feature type="domain" description="HTH araC/xylS-type" evidence="4">
    <location>
        <begin position="189"/>
        <end position="288"/>
    </location>
</feature>
<dbReference type="SMART" id="SM00342">
    <property type="entry name" value="HTH_ARAC"/>
    <property type="match status" value="1"/>
</dbReference>
<keyword evidence="6" id="KW-1185">Reference proteome</keyword>
<dbReference type="InterPro" id="IPR050204">
    <property type="entry name" value="AraC_XylS_family_regulators"/>
</dbReference>
<dbReference type="GO" id="GO:0003700">
    <property type="term" value="F:DNA-binding transcription factor activity"/>
    <property type="evidence" value="ECO:0007669"/>
    <property type="project" value="InterPro"/>
</dbReference>
<dbReference type="SUPFAM" id="SSF46689">
    <property type="entry name" value="Homeodomain-like"/>
    <property type="match status" value="1"/>
</dbReference>
<evidence type="ECO:0000259" key="4">
    <source>
        <dbReference type="PROSITE" id="PS01124"/>
    </source>
</evidence>
<dbReference type="PANTHER" id="PTHR46796:SF13">
    <property type="entry name" value="HTH-TYPE TRANSCRIPTIONAL ACTIVATOR RHAS"/>
    <property type="match status" value="1"/>
</dbReference>
<evidence type="ECO:0000256" key="1">
    <source>
        <dbReference type="ARBA" id="ARBA00023015"/>
    </source>
</evidence>
<dbReference type="SUPFAM" id="SSF51182">
    <property type="entry name" value="RmlC-like cupins"/>
    <property type="match status" value="1"/>
</dbReference>
<dbReference type="Proteomes" id="UP000315648">
    <property type="component" value="Unassembled WGS sequence"/>
</dbReference>
<dbReference type="Pfam" id="PF12833">
    <property type="entry name" value="HTH_18"/>
    <property type="match status" value="1"/>
</dbReference>
<protein>
    <submittedName>
        <fullName evidence="5">Helix-turn-helix transcriptional regulator</fullName>
    </submittedName>
</protein>
<dbReference type="OrthoDB" id="1050625at2"/>
<comment type="caution">
    <text evidence="5">The sequence shown here is derived from an EMBL/GenBank/DDBJ whole genome shotgun (WGS) entry which is preliminary data.</text>
</comment>
<dbReference type="PROSITE" id="PS00041">
    <property type="entry name" value="HTH_ARAC_FAMILY_1"/>
    <property type="match status" value="1"/>
</dbReference>
<keyword evidence="2" id="KW-0238">DNA-binding</keyword>
<dbReference type="EMBL" id="VMBG01000001">
    <property type="protein sequence ID" value="TSJ79177.1"/>
    <property type="molecule type" value="Genomic_DNA"/>
</dbReference>
<accession>A0A556QRB1</accession>
<organism evidence="5 6">
    <name type="scientific">Rariglobus hedericola</name>
    <dbReference type="NCBI Taxonomy" id="2597822"/>
    <lineage>
        <taxon>Bacteria</taxon>
        <taxon>Pseudomonadati</taxon>
        <taxon>Verrucomicrobiota</taxon>
        <taxon>Opitutia</taxon>
        <taxon>Opitutales</taxon>
        <taxon>Opitutaceae</taxon>
        <taxon>Rariglobus</taxon>
    </lineage>
</organism>
<dbReference type="PROSITE" id="PS01124">
    <property type="entry name" value="HTH_ARAC_FAMILY_2"/>
    <property type="match status" value="1"/>
</dbReference>
<dbReference type="AlphaFoldDB" id="A0A556QRB1"/>
<sequence>MINIPEQQAAYERDLESALVRLRAGKTRVRVPQSVELHRKRPRSHFHPVPELFVQTGGATVFECPADRFTLGAGELAVMPRGVPHAETPVDRRTPYGVLVCIHAQEGFVLHRGRATADREIQGWGSERLVSVRGREAFRYLDDVAEADKVPVVHRERYVAGLVDAFVVTLLSELHRPAVVSDARSPFVREAEKLARTMLADPELSVERLAASAGCATDTLSRQFHRERGVTLTTWITKERVTLAKDLLADARYNVAEVGWACGFSTASYFIRVFRTHTGMTPREWRVVERRSVTG</sequence>
<evidence type="ECO:0000313" key="6">
    <source>
        <dbReference type="Proteomes" id="UP000315648"/>
    </source>
</evidence>
<dbReference type="RefSeq" id="WP_144229519.1">
    <property type="nucleotide sequence ID" value="NZ_CBCRVV010000018.1"/>
</dbReference>
<evidence type="ECO:0000313" key="5">
    <source>
        <dbReference type="EMBL" id="TSJ79177.1"/>
    </source>
</evidence>
<name>A0A556QRB1_9BACT</name>
<evidence type="ECO:0000256" key="3">
    <source>
        <dbReference type="ARBA" id="ARBA00023163"/>
    </source>
</evidence>
<dbReference type="Gene3D" id="2.60.120.10">
    <property type="entry name" value="Jelly Rolls"/>
    <property type="match status" value="1"/>
</dbReference>
<dbReference type="PANTHER" id="PTHR46796">
    <property type="entry name" value="HTH-TYPE TRANSCRIPTIONAL ACTIVATOR RHAS-RELATED"/>
    <property type="match status" value="1"/>
</dbReference>
<evidence type="ECO:0000256" key="2">
    <source>
        <dbReference type="ARBA" id="ARBA00023125"/>
    </source>
</evidence>
<dbReference type="InterPro" id="IPR014710">
    <property type="entry name" value="RmlC-like_jellyroll"/>
</dbReference>
<dbReference type="InterPro" id="IPR018062">
    <property type="entry name" value="HTH_AraC-typ_CS"/>
</dbReference>
<keyword evidence="3" id="KW-0804">Transcription</keyword>
<dbReference type="PRINTS" id="PR00032">
    <property type="entry name" value="HTHARAC"/>
</dbReference>
<keyword evidence="1" id="KW-0805">Transcription regulation</keyword>
<proteinExistence type="predicted"/>
<reference evidence="5 6" key="1">
    <citation type="submission" date="2019-07" db="EMBL/GenBank/DDBJ databases">
        <title>Description of 53C-WASEF.</title>
        <authorList>
            <person name="Pitt A."/>
            <person name="Hahn M.W."/>
        </authorList>
    </citation>
    <scope>NUCLEOTIDE SEQUENCE [LARGE SCALE GENOMIC DNA]</scope>
    <source>
        <strain evidence="5 6">53C-WASEF</strain>
    </source>
</reference>
<dbReference type="InterPro" id="IPR009057">
    <property type="entry name" value="Homeodomain-like_sf"/>
</dbReference>
<dbReference type="GO" id="GO:0043565">
    <property type="term" value="F:sequence-specific DNA binding"/>
    <property type="evidence" value="ECO:0007669"/>
    <property type="project" value="InterPro"/>
</dbReference>
<gene>
    <name evidence="5" type="ORF">FPL22_07745</name>
</gene>